<organism evidence="15">
    <name type="scientific">Aphanomyces invadans</name>
    <dbReference type="NCBI Taxonomy" id="157072"/>
    <lineage>
        <taxon>Eukaryota</taxon>
        <taxon>Sar</taxon>
        <taxon>Stramenopiles</taxon>
        <taxon>Oomycota</taxon>
        <taxon>Saprolegniomycetes</taxon>
        <taxon>Saprolegniales</taxon>
        <taxon>Verrucalvaceae</taxon>
        <taxon>Aphanomyces</taxon>
    </lineage>
</organism>
<dbReference type="PROSITE" id="PS50848">
    <property type="entry name" value="START"/>
    <property type="match status" value="1"/>
</dbReference>
<protein>
    <recommendedName>
        <fullName evidence="9">Phosphatidylcholine transfer protein</fullName>
    </recommendedName>
    <alternativeName>
        <fullName evidence="11">START domain-containing protein 2</fullName>
    </alternativeName>
    <alternativeName>
        <fullName evidence="10">StAR-related lipid transfer protein 2</fullName>
    </alternativeName>
</protein>
<feature type="transmembrane region" description="Helical" evidence="13">
    <location>
        <begin position="1039"/>
        <end position="1061"/>
    </location>
</feature>
<feature type="compositionally biased region" description="Low complexity" evidence="12">
    <location>
        <begin position="390"/>
        <end position="404"/>
    </location>
</feature>
<dbReference type="Gene3D" id="2.30.42.10">
    <property type="match status" value="1"/>
</dbReference>
<dbReference type="Pfam" id="PF01852">
    <property type="entry name" value="START"/>
    <property type="match status" value="1"/>
</dbReference>
<feature type="domain" description="START" evidence="14">
    <location>
        <begin position="25"/>
        <end position="217"/>
    </location>
</feature>
<keyword evidence="6" id="KW-0445">Lipid transport</keyword>
<keyword evidence="3" id="KW-0963">Cytoplasm</keyword>
<dbReference type="InterPro" id="IPR051213">
    <property type="entry name" value="START_lipid_transfer"/>
</dbReference>
<feature type="transmembrane region" description="Helical" evidence="13">
    <location>
        <begin position="928"/>
        <end position="946"/>
    </location>
</feature>
<keyword evidence="2" id="KW-0813">Transport</keyword>
<name>A0A024TSM8_9STRA</name>
<dbReference type="eggNOG" id="KOG2761">
    <property type="taxonomic scope" value="Eukaryota"/>
</dbReference>
<evidence type="ECO:0000256" key="6">
    <source>
        <dbReference type="ARBA" id="ARBA00023055"/>
    </source>
</evidence>
<feature type="region of interest" description="Disordered" evidence="12">
    <location>
        <begin position="514"/>
        <end position="535"/>
    </location>
</feature>
<dbReference type="FunFam" id="3.30.530.20:FF:000017">
    <property type="entry name" value="Phosphatidylcholine transfer protein, putative"/>
    <property type="match status" value="1"/>
</dbReference>
<dbReference type="GeneID" id="20087549"/>
<dbReference type="GO" id="GO:0005829">
    <property type="term" value="C:cytosol"/>
    <property type="evidence" value="ECO:0007669"/>
    <property type="project" value="UniProtKB-ARBA"/>
</dbReference>
<keyword evidence="5" id="KW-0007">Acetylation</keyword>
<evidence type="ECO:0000256" key="11">
    <source>
        <dbReference type="ARBA" id="ARBA00079049"/>
    </source>
</evidence>
<evidence type="ECO:0000256" key="2">
    <source>
        <dbReference type="ARBA" id="ARBA00022448"/>
    </source>
</evidence>
<sequence>MRQIHVSSPELTDDAVEQALELTLEETWDARSQDETVYVEKQFELYRSVSPTSTLPKYFVKAWFPYSADTLFNVLHDFKYRKGWDSSVKQAYVVDHRPSPDADDVHVVYWCIKMPWPFTNRDYVFYRRTLLLKDTFVVLSQAGLHRDAPELNSTQRVEVFHSHLVIRAAGVSSCELFISYSDESNYAVPNTLINWGLATGLPSYLNDLRGACTSYADYIRGLDDDGLQSIPSQLVRSRIDRRNVLSRGTSTGFSLRGKSSSGGIFGNPHSSHPTPLRLNHQPHLQHLRPAFHRSKSASDALPVPTDADLVVEFKAINTGLVLEPHLHKAVVGVSIDKHSEAAKAKLLPGLILVSIDGVSIQDLSFPDVLSRFVSAPRPVAVGFKRPPPASSIRPPSIAASPQSSGQTKAAAPSFVVVHHADALHDAVGPQNSATQIGAVLVASRFNLDVGTAIISIDKVSVVDMAFPDIVQRLRRTTEVKTVGFLPPVAMSAGTPLSGKTKLRVALSTKLSWPFKGDRSAPSTPTSAAQVPPSPTTLPLPIDDDQALDDVLPDYSNVVVTQDNVEWVWAHVQMLVSDERLFSAADLYDKLVGFLDTAPRVKATVATVLDKIEREIAAQATRLQQVKARRDQGNAALHEFNADEAAGWQFGQTYFGISTHWKPGDDGTVWLKLDGICEGVDVFHAMAVIRETDLFYLWAPFCNKSTLLAGLSRVEILTYVNIAIPLMQRDAVIHAFGINAVYEHRCVLLLGQSALQDDHPTSRFPPIKGWNADRMHIRAFRALIEPYGRNRNRTCIVVNVDPKCAVPTSLLNFAIKKMAGILLYLLMREAQKIEKHSADHGVVDDARDAHFNPYVHRIRRDPFYTWLKPRMDKWFAHLEAGTLPPAQSVLPLPLHVVTGNLYGQRVETSSPRKRPSAKKAVAPRPSIDYVYAIPLWPYVALALAYSMCITRHTTFMTACLSKAALSTCLAWFGVSSLVPWQVRQQEPVAASLQRWRWRVATYAILVDVLGSVCVLVWVRHLTCLVKPSSCRILPPPADNLHFWLLANSFLEATVLVIMQFAVKLHI</sequence>
<proteinExistence type="predicted"/>
<dbReference type="SMART" id="SM00234">
    <property type="entry name" value="START"/>
    <property type="match status" value="1"/>
</dbReference>
<evidence type="ECO:0000313" key="15">
    <source>
        <dbReference type="EMBL" id="ETV96337.1"/>
    </source>
</evidence>
<dbReference type="InterPro" id="IPR036034">
    <property type="entry name" value="PDZ_sf"/>
</dbReference>
<dbReference type="GO" id="GO:0008289">
    <property type="term" value="F:lipid binding"/>
    <property type="evidence" value="ECO:0007669"/>
    <property type="project" value="UniProtKB-KW"/>
</dbReference>
<keyword evidence="13" id="KW-1133">Transmembrane helix</keyword>
<dbReference type="PANTHER" id="PTHR19308:SF39">
    <property type="entry name" value="PHOSPHATIDYLCHOLINE TRANSFER PROTEIN"/>
    <property type="match status" value="1"/>
</dbReference>
<dbReference type="SUPFAM" id="SSF50156">
    <property type="entry name" value="PDZ domain-like"/>
    <property type="match status" value="1"/>
</dbReference>
<evidence type="ECO:0000256" key="10">
    <source>
        <dbReference type="ARBA" id="ARBA00077188"/>
    </source>
</evidence>
<feature type="transmembrane region" description="Helical" evidence="13">
    <location>
        <begin position="998"/>
        <end position="1019"/>
    </location>
</feature>
<evidence type="ECO:0000256" key="12">
    <source>
        <dbReference type="SAM" id="MobiDB-lite"/>
    </source>
</evidence>
<evidence type="ECO:0000256" key="5">
    <source>
        <dbReference type="ARBA" id="ARBA00022990"/>
    </source>
</evidence>
<comment type="subcellular location">
    <subcellularLocation>
        <location evidence="1">Cytoplasm</location>
    </subcellularLocation>
</comment>
<dbReference type="RefSeq" id="XP_008875129.1">
    <property type="nucleotide sequence ID" value="XM_008876907.1"/>
</dbReference>
<evidence type="ECO:0000256" key="1">
    <source>
        <dbReference type="ARBA" id="ARBA00004496"/>
    </source>
</evidence>
<evidence type="ECO:0000256" key="8">
    <source>
        <dbReference type="ARBA" id="ARBA00063535"/>
    </source>
</evidence>
<dbReference type="OrthoDB" id="1295045at2759"/>
<comment type="subunit">
    <text evidence="8">Interacts with ACOT13/THEM2.</text>
</comment>
<keyword evidence="13" id="KW-0472">Membrane</keyword>
<dbReference type="InterPro" id="IPR023393">
    <property type="entry name" value="START-like_dom_sf"/>
</dbReference>
<reference evidence="15" key="1">
    <citation type="submission" date="2013-12" db="EMBL/GenBank/DDBJ databases">
        <title>The Genome Sequence of Aphanomyces invadans NJM9701.</title>
        <authorList>
            <consortium name="The Broad Institute Genomics Platform"/>
            <person name="Russ C."/>
            <person name="Tyler B."/>
            <person name="van West P."/>
            <person name="Dieguez-Uribeondo J."/>
            <person name="Young S.K."/>
            <person name="Zeng Q."/>
            <person name="Gargeya S."/>
            <person name="Fitzgerald M."/>
            <person name="Abouelleil A."/>
            <person name="Alvarado L."/>
            <person name="Chapman S.B."/>
            <person name="Gainer-Dewar J."/>
            <person name="Goldberg J."/>
            <person name="Griggs A."/>
            <person name="Gujja S."/>
            <person name="Hansen M."/>
            <person name="Howarth C."/>
            <person name="Imamovic A."/>
            <person name="Ireland A."/>
            <person name="Larimer J."/>
            <person name="McCowan C."/>
            <person name="Murphy C."/>
            <person name="Pearson M."/>
            <person name="Poon T.W."/>
            <person name="Priest M."/>
            <person name="Roberts A."/>
            <person name="Saif S."/>
            <person name="Shea T."/>
            <person name="Sykes S."/>
            <person name="Wortman J."/>
            <person name="Nusbaum C."/>
            <person name="Birren B."/>
        </authorList>
    </citation>
    <scope>NUCLEOTIDE SEQUENCE [LARGE SCALE GENOMIC DNA]</scope>
    <source>
        <strain evidence="15">NJM9701</strain>
    </source>
</reference>
<dbReference type="SUPFAM" id="SSF55961">
    <property type="entry name" value="Bet v1-like"/>
    <property type="match status" value="2"/>
</dbReference>
<evidence type="ECO:0000259" key="14">
    <source>
        <dbReference type="PROSITE" id="PS50848"/>
    </source>
</evidence>
<keyword evidence="4" id="KW-0597">Phosphoprotein</keyword>
<dbReference type="InterPro" id="IPR001478">
    <property type="entry name" value="PDZ"/>
</dbReference>
<keyword evidence="7" id="KW-0446">Lipid-binding</keyword>
<dbReference type="SMART" id="SM00228">
    <property type="entry name" value="PDZ"/>
    <property type="match status" value="1"/>
</dbReference>
<evidence type="ECO:0000256" key="9">
    <source>
        <dbReference type="ARBA" id="ARBA00069061"/>
    </source>
</evidence>
<dbReference type="Gene3D" id="3.30.530.20">
    <property type="match status" value="2"/>
</dbReference>
<feature type="region of interest" description="Disordered" evidence="12">
    <location>
        <begin position="384"/>
        <end position="405"/>
    </location>
</feature>
<dbReference type="AlphaFoldDB" id="A0A024TSM8"/>
<dbReference type="VEuPathDB" id="FungiDB:H310_10499"/>
<dbReference type="InterPro" id="IPR002913">
    <property type="entry name" value="START_lipid-bd_dom"/>
</dbReference>
<keyword evidence="13" id="KW-0812">Transmembrane</keyword>
<evidence type="ECO:0000256" key="3">
    <source>
        <dbReference type="ARBA" id="ARBA00022490"/>
    </source>
</evidence>
<gene>
    <name evidence="15" type="ORF">H310_10499</name>
</gene>
<accession>A0A024TSM8</accession>
<evidence type="ECO:0000256" key="4">
    <source>
        <dbReference type="ARBA" id="ARBA00022553"/>
    </source>
</evidence>
<dbReference type="EMBL" id="KI913977">
    <property type="protein sequence ID" value="ETV96337.1"/>
    <property type="molecule type" value="Genomic_DNA"/>
</dbReference>
<evidence type="ECO:0000256" key="13">
    <source>
        <dbReference type="SAM" id="Phobius"/>
    </source>
</evidence>
<dbReference type="GO" id="GO:0006869">
    <property type="term" value="P:lipid transport"/>
    <property type="evidence" value="ECO:0007669"/>
    <property type="project" value="UniProtKB-KW"/>
</dbReference>
<evidence type="ECO:0000256" key="7">
    <source>
        <dbReference type="ARBA" id="ARBA00023121"/>
    </source>
</evidence>
<dbReference type="PANTHER" id="PTHR19308">
    <property type="entry name" value="PHOSPHATIDYLCHOLINE TRANSFER PROTEIN"/>
    <property type="match status" value="1"/>
</dbReference>